<name>A0A6L8KKV1_9BURK</name>
<accession>A0A6L8KKV1</accession>
<dbReference type="GO" id="GO:0003677">
    <property type="term" value="F:DNA binding"/>
    <property type="evidence" value="ECO:0007669"/>
    <property type="project" value="InterPro"/>
</dbReference>
<dbReference type="InterPro" id="IPR036162">
    <property type="entry name" value="Resolvase-like_N_sf"/>
</dbReference>
<proteinExistence type="predicted"/>
<dbReference type="PANTHER" id="PTHR30461">
    <property type="entry name" value="DNA-INVERTASE FROM LAMBDOID PROPHAGE"/>
    <property type="match status" value="1"/>
</dbReference>
<dbReference type="InterPro" id="IPR006119">
    <property type="entry name" value="Resolv_N"/>
</dbReference>
<gene>
    <name evidence="3" type="ORF">GTP46_27725</name>
</gene>
<dbReference type="Proteomes" id="UP000479335">
    <property type="component" value="Unassembled WGS sequence"/>
</dbReference>
<dbReference type="GO" id="GO:0000150">
    <property type="term" value="F:DNA strand exchange activity"/>
    <property type="evidence" value="ECO:0007669"/>
    <property type="project" value="InterPro"/>
</dbReference>
<protein>
    <submittedName>
        <fullName evidence="3">Recombinase family protein</fullName>
    </submittedName>
</protein>
<dbReference type="Pfam" id="PF07508">
    <property type="entry name" value="Recombinase"/>
    <property type="match status" value="1"/>
</dbReference>
<dbReference type="InterPro" id="IPR011109">
    <property type="entry name" value="DNA_bind_recombinase_dom"/>
</dbReference>
<dbReference type="Gene3D" id="3.40.50.1390">
    <property type="entry name" value="Resolvase, N-terminal catalytic domain"/>
    <property type="match status" value="1"/>
</dbReference>
<sequence length="521" mass="57200">MNAADGGGMDRAEPPHDVSAKHPAAAYVRMSRATQDYSIQHQLDAIQKYALVKGFTITRTFVDAGHSGLKLDNRPGLVALLSEVTGANCGFSVVVVYDVSRWGRFQDADESAFYEHLCRRCGVSVHYCAEAFVADGTPMSALLKSIKRIMAAEYSRELGAKVLAAQARFSGMGYKQGGKPGYGLRRISVAADGARRTPLLAGERKTTATDRVALVHGPADEVAMVRKIYQLYVKHGLTDRRIAALLRQKGKPRAPDMPWSSVAVRRILTNPRYCGDLLYNRTTRRMGSAVTANHKDQWVSCNDALPPIVTRAFFNRAQRIRQQRANGPEREAVLAQLRSIYQRHGTINIALCRCHASLPGGSTIIGLFGGYLRAYAAAGLPPLRTASGALNYRTSRLLAAELCGAVKRYADLAGGSANATVRKNILLLNDTVQLRIAVAACRLDGDGRPRWRIPLRLALPADFVLCGLMDRENTRVERYVLLARNQFTHDAMFLSERSMARVAGVCYDSLAQIFGVFNDQT</sequence>
<comment type="caution">
    <text evidence="3">The sequence shown here is derived from an EMBL/GenBank/DDBJ whole genome shotgun (WGS) entry which is preliminary data.</text>
</comment>
<dbReference type="Pfam" id="PF00239">
    <property type="entry name" value="Resolvase"/>
    <property type="match status" value="1"/>
</dbReference>
<dbReference type="CDD" id="cd00338">
    <property type="entry name" value="Ser_Recombinase"/>
    <property type="match status" value="1"/>
</dbReference>
<feature type="compositionally biased region" description="Basic and acidic residues" evidence="1">
    <location>
        <begin position="8"/>
        <end position="20"/>
    </location>
</feature>
<evidence type="ECO:0000259" key="2">
    <source>
        <dbReference type="SMART" id="SM00857"/>
    </source>
</evidence>
<evidence type="ECO:0000313" key="3">
    <source>
        <dbReference type="EMBL" id="MYM26422.1"/>
    </source>
</evidence>
<dbReference type="InterPro" id="IPR038109">
    <property type="entry name" value="DNA_bind_recomb_sf"/>
</dbReference>
<dbReference type="RefSeq" id="WP_161009855.1">
    <property type="nucleotide sequence ID" value="NZ_WWCN01000026.1"/>
</dbReference>
<dbReference type="PANTHER" id="PTHR30461:SF23">
    <property type="entry name" value="DNA RECOMBINASE-RELATED"/>
    <property type="match status" value="1"/>
</dbReference>
<dbReference type="EMBL" id="WWCN01000026">
    <property type="protein sequence ID" value="MYM26422.1"/>
    <property type="molecule type" value="Genomic_DNA"/>
</dbReference>
<dbReference type="SMART" id="SM00857">
    <property type="entry name" value="Resolvase"/>
    <property type="match status" value="1"/>
</dbReference>
<dbReference type="InterPro" id="IPR050639">
    <property type="entry name" value="SSR_resolvase"/>
</dbReference>
<keyword evidence="4" id="KW-1185">Reference proteome</keyword>
<dbReference type="AlphaFoldDB" id="A0A6L8KKV1"/>
<dbReference type="Gene3D" id="3.90.1750.20">
    <property type="entry name" value="Putative Large Serine Recombinase, Chain B, Domain 2"/>
    <property type="match status" value="1"/>
</dbReference>
<evidence type="ECO:0000256" key="1">
    <source>
        <dbReference type="SAM" id="MobiDB-lite"/>
    </source>
</evidence>
<feature type="region of interest" description="Disordered" evidence="1">
    <location>
        <begin position="1"/>
        <end position="20"/>
    </location>
</feature>
<dbReference type="SUPFAM" id="SSF53041">
    <property type="entry name" value="Resolvase-like"/>
    <property type="match status" value="1"/>
</dbReference>
<evidence type="ECO:0000313" key="4">
    <source>
        <dbReference type="Proteomes" id="UP000479335"/>
    </source>
</evidence>
<organism evidence="3 4">
    <name type="scientific">Duganella flavida</name>
    <dbReference type="NCBI Taxonomy" id="2692175"/>
    <lineage>
        <taxon>Bacteria</taxon>
        <taxon>Pseudomonadati</taxon>
        <taxon>Pseudomonadota</taxon>
        <taxon>Betaproteobacteria</taxon>
        <taxon>Burkholderiales</taxon>
        <taxon>Oxalobacteraceae</taxon>
        <taxon>Telluria group</taxon>
        <taxon>Duganella</taxon>
    </lineage>
</organism>
<reference evidence="3 4" key="1">
    <citation type="submission" date="2019-12" db="EMBL/GenBank/DDBJ databases">
        <title>Novel species isolated from a subtropical stream in China.</title>
        <authorList>
            <person name="Lu H."/>
        </authorList>
    </citation>
    <scope>NUCLEOTIDE SEQUENCE [LARGE SCALE GENOMIC DNA]</scope>
    <source>
        <strain evidence="3 4">FT135W</strain>
    </source>
</reference>
<feature type="domain" description="Resolvase/invertase-type recombinase catalytic" evidence="2">
    <location>
        <begin position="24"/>
        <end position="175"/>
    </location>
</feature>